<evidence type="ECO:0000259" key="5">
    <source>
        <dbReference type="PROSITE" id="PS50893"/>
    </source>
</evidence>
<keyword evidence="3" id="KW-0547">Nucleotide-binding</keyword>
<feature type="domain" description="ABC transporter" evidence="5">
    <location>
        <begin position="9"/>
        <end position="233"/>
    </location>
</feature>
<dbReference type="Gene3D" id="3.40.50.300">
    <property type="entry name" value="P-loop containing nucleotide triphosphate hydrolases"/>
    <property type="match status" value="1"/>
</dbReference>
<dbReference type="SMART" id="SM00382">
    <property type="entry name" value="AAA"/>
    <property type="match status" value="1"/>
</dbReference>
<dbReference type="EMBL" id="BAAAOS010000020">
    <property type="protein sequence ID" value="GAA1577163.1"/>
    <property type="molecule type" value="Genomic_DNA"/>
</dbReference>
<dbReference type="Pfam" id="PF00005">
    <property type="entry name" value="ABC_tran"/>
    <property type="match status" value="1"/>
</dbReference>
<dbReference type="PANTHER" id="PTHR43335:SF4">
    <property type="entry name" value="ABC TRANSPORTER, ATP-BINDING PROTEIN"/>
    <property type="match status" value="1"/>
</dbReference>
<keyword evidence="2" id="KW-0813">Transport</keyword>
<name>A0ABN2DGU8_9ACTN</name>
<dbReference type="SUPFAM" id="SSF52540">
    <property type="entry name" value="P-loop containing nucleoside triphosphate hydrolases"/>
    <property type="match status" value="1"/>
</dbReference>
<dbReference type="PROSITE" id="PS00211">
    <property type="entry name" value="ABC_TRANSPORTER_1"/>
    <property type="match status" value="1"/>
</dbReference>
<evidence type="ECO:0000256" key="1">
    <source>
        <dbReference type="ARBA" id="ARBA00005417"/>
    </source>
</evidence>
<protein>
    <submittedName>
        <fullName evidence="6">ABC transporter ATP-binding protein</fullName>
    </submittedName>
</protein>
<comment type="similarity">
    <text evidence="1">Belongs to the ABC transporter superfamily.</text>
</comment>
<reference evidence="6 7" key="1">
    <citation type="journal article" date="2019" name="Int. J. Syst. Evol. Microbiol.">
        <title>The Global Catalogue of Microorganisms (GCM) 10K type strain sequencing project: providing services to taxonomists for standard genome sequencing and annotation.</title>
        <authorList>
            <consortium name="The Broad Institute Genomics Platform"/>
            <consortium name="The Broad Institute Genome Sequencing Center for Infectious Disease"/>
            <person name="Wu L."/>
            <person name="Ma J."/>
        </authorList>
    </citation>
    <scope>NUCLEOTIDE SEQUENCE [LARGE SCALE GENOMIC DNA]</scope>
    <source>
        <strain evidence="6 7">JCM 14969</strain>
    </source>
</reference>
<dbReference type="PROSITE" id="PS50893">
    <property type="entry name" value="ABC_TRANSPORTER_2"/>
    <property type="match status" value="1"/>
</dbReference>
<sequence length="307" mass="33106">MNRTAAPLVEVTGLTKRYGDTLAVDGVDLMVQPGEVYGFLGPNGAGKTTTLRILTGLIAPTSGTVRVLGGAPGQAQVLARTGSMIESPAFYPYLSGLDNLRLLAEYAEVPRARIQQVLELVDLADRARDRFSTYSLGMKQRLGVAAALLKDPELVILDEPTNGLDPAGMRDMRRLIRELGADGRTVLLSSHLLGEVQQICDRVGIINEGKMVAEHNVDELRAEQELVIRAVPRESARSVLQQAVGADAVHLYDDTLRVKAAPDRAAELNRLLVEAGIAVSELHSTERALEDVFFELTSTGTEKADVG</sequence>
<dbReference type="CDD" id="cd03268">
    <property type="entry name" value="ABC_BcrA_bacitracin_resist"/>
    <property type="match status" value="1"/>
</dbReference>
<dbReference type="Proteomes" id="UP001500393">
    <property type="component" value="Unassembled WGS sequence"/>
</dbReference>
<comment type="caution">
    <text evidence="6">The sequence shown here is derived from an EMBL/GenBank/DDBJ whole genome shotgun (WGS) entry which is preliminary data.</text>
</comment>
<evidence type="ECO:0000313" key="6">
    <source>
        <dbReference type="EMBL" id="GAA1577163.1"/>
    </source>
</evidence>
<dbReference type="InterPro" id="IPR027417">
    <property type="entry name" value="P-loop_NTPase"/>
</dbReference>
<evidence type="ECO:0000256" key="4">
    <source>
        <dbReference type="ARBA" id="ARBA00022840"/>
    </source>
</evidence>
<keyword evidence="7" id="KW-1185">Reference proteome</keyword>
<dbReference type="PANTHER" id="PTHR43335">
    <property type="entry name" value="ABC TRANSPORTER, ATP-BINDING PROTEIN"/>
    <property type="match status" value="1"/>
</dbReference>
<evidence type="ECO:0000313" key="7">
    <source>
        <dbReference type="Proteomes" id="UP001500393"/>
    </source>
</evidence>
<dbReference type="InterPro" id="IPR017871">
    <property type="entry name" value="ABC_transporter-like_CS"/>
</dbReference>
<dbReference type="RefSeq" id="WP_344214744.1">
    <property type="nucleotide sequence ID" value="NZ_BAAAOS010000020.1"/>
</dbReference>
<gene>
    <name evidence="6" type="ORF">GCM10009789_33360</name>
</gene>
<proteinExistence type="inferred from homology"/>
<dbReference type="InterPro" id="IPR003439">
    <property type="entry name" value="ABC_transporter-like_ATP-bd"/>
</dbReference>
<evidence type="ECO:0000256" key="3">
    <source>
        <dbReference type="ARBA" id="ARBA00022741"/>
    </source>
</evidence>
<accession>A0ABN2DGU8</accession>
<dbReference type="InterPro" id="IPR003593">
    <property type="entry name" value="AAA+_ATPase"/>
</dbReference>
<dbReference type="GO" id="GO:0005524">
    <property type="term" value="F:ATP binding"/>
    <property type="evidence" value="ECO:0007669"/>
    <property type="project" value="UniProtKB-KW"/>
</dbReference>
<keyword evidence="4 6" id="KW-0067">ATP-binding</keyword>
<organism evidence="6 7">
    <name type="scientific">Kribbella sancticallisti</name>
    <dbReference type="NCBI Taxonomy" id="460087"/>
    <lineage>
        <taxon>Bacteria</taxon>
        <taxon>Bacillati</taxon>
        <taxon>Actinomycetota</taxon>
        <taxon>Actinomycetes</taxon>
        <taxon>Propionibacteriales</taxon>
        <taxon>Kribbellaceae</taxon>
        <taxon>Kribbella</taxon>
    </lineage>
</organism>
<evidence type="ECO:0000256" key="2">
    <source>
        <dbReference type="ARBA" id="ARBA00022448"/>
    </source>
</evidence>